<dbReference type="InterPro" id="IPR014743">
    <property type="entry name" value="Cl-channel_core"/>
</dbReference>
<dbReference type="PANTHER" id="PTHR45711">
    <property type="entry name" value="CHLORIDE CHANNEL PROTEIN"/>
    <property type="match status" value="1"/>
</dbReference>
<dbReference type="Gene3D" id="3.30.70.1450">
    <property type="entry name" value="Regulator of K+ conductance, C-terminal domain"/>
    <property type="match status" value="1"/>
</dbReference>
<dbReference type="Proteomes" id="UP000269226">
    <property type="component" value="Chromosome"/>
</dbReference>
<dbReference type="GeneID" id="57043984"/>
<keyword evidence="4 8" id="KW-1133">Transmembrane helix</keyword>
<keyword evidence="6 8" id="KW-0472">Membrane</keyword>
<keyword evidence="2" id="KW-0813">Transport</keyword>
<feature type="transmembrane region" description="Helical" evidence="8">
    <location>
        <begin position="301"/>
        <end position="322"/>
    </location>
</feature>
<dbReference type="PRINTS" id="PR00762">
    <property type="entry name" value="CLCHANNEL"/>
</dbReference>
<feature type="transmembrane region" description="Helical" evidence="8">
    <location>
        <begin position="360"/>
        <end position="384"/>
    </location>
</feature>
<comment type="subcellular location">
    <subcellularLocation>
        <location evidence="1">Membrane</location>
        <topology evidence="1">Multi-pass membrane protein</topology>
    </subcellularLocation>
</comment>
<feature type="transmembrane region" description="Helical" evidence="8">
    <location>
        <begin position="55"/>
        <end position="76"/>
    </location>
</feature>
<sequence>MVKKIKKLDFTRIDFIFKGILVGIFVGCVVTLFRICVESFSQWVIKFYHYSHHHLLYLVGILLFSIIIGIILGKLYKSDPNIKGSGIPQVEGQLIDKISVNWFSVLWKKFLGGILAIGSGLFLGREGPSIQLGAVVGQGINSFLKGSKTDEKILISSGASAGLAAAFNAPLAGILFVLEEIHHSFSPLIWTTSFVSALTADFISSYFFGLKPVLYMGKVASFPLSYYWLLPLLGVVAGTLGWIYQKILLLSSDLYQKISFIPTCYYGMIPLLLVIPIGYLSTNMLGGGSQIILEISKNNHILLYLLFLFVVRFVFSMVSYGSNLPGGIFLPVLTLGAIIGACIGNVAINHLAINPEFLRNFIIFSMAGYFAAISKAPLTAILLITEMVGNFSNLMSVGIVVLTSYITIDLLGGSPIYELLLERMIQDDSFNNVYKKKITIEIPVTVETYLDGNMIRDIQWPDGMLLTSIYRGESELLTLGDTIIHLGDILVILTDTTNSDKIRQFIQRRSKEFQQF</sequence>
<protein>
    <submittedName>
        <fullName evidence="10">Voltage-gated chloride channel family protein</fullName>
    </submittedName>
</protein>
<evidence type="ECO:0000256" key="4">
    <source>
        <dbReference type="ARBA" id="ARBA00022989"/>
    </source>
</evidence>
<dbReference type="GO" id="GO:0008324">
    <property type="term" value="F:monoatomic cation transmembrane transporter activity"/>
    <property type="evidence" value="ECO:0007669"/>
    <property type="project" value="InterPro"/>
</dbReference>
<dbReference type="AlphaFoldDB" id="A0A2Z5Y441"/>
<name>A0A2Z5Y441_9ENTE</name>
<organism evidence="10 11">
    <name type="scientific">Melissococcus plutonius</name>
    <dbReference type="NCBI Taxonomy" id="33970"/>
    <lineage>
        <taxon>Bacteria</taxon>
        <taxon>Bacillati</taxon>
        <taxon>Bacillota</taxon>
        <taxon>Bacilli</taxon>
        <taxon>Lactobacillales</taxon>
        <taxon>Enterococcaceae</taxon>
        <taxon>Melissococcus</taxon>
    </lineage>
</organism>
<dbReference type="GO" id="GO:0005247">
    <property type="term" value="F:voltage-gated chloride channel activity"/>
    <property type="evidence" value="ECO:0007669"/>
    <property type="project" value="TreeGrafter"/>
</dbReference>
<evidence type="ECO:0000256" key="7">
    <source>
        <dbReference type="ARBA" id="ARBA00023214"/>
    </source>
</evidence>
<feature type="transmembrane region" description="Helical" evidence="8">
    <location>
        <begin position="328"/>
        <end position="348"/>
    </location>
</feature>
<evidence type="ECO:0000256" key="5">
    <source>
        <dbReference type="ARBA" id="ARBA00023065"/>
    </source>
</evidence>
<evidence type="ECO:0000256" key="6">
    <source>
        <dbReference type="ARBA" id="ARBA00023136"/>
    </source>
</evidence>
<feature type="transmembrane region" description="Helical" evidence="8">
    <location>
        <begin position="188"/>
        <end position="214"/>
    </location>
</feature>
<dbReference type="GO" id="GO:0005886">
    <property type="term" value="C:plasma membrane"/>
    <property type="evidence" value="ECO:0007669"/>
    <property type="project" value="TreeGrafter"/>
</dbReference>
<reference evidence="10 11" key="1">
    <citation type="submission" date="2018-01" db="EMBL/GenBank/DDBJ databases">
        <title>Whole genome sequence of Melissococcus plutonius DAT561.</title>
        <authorList>
            <person name="Okumura K."/>
            <person name="Takamatsu D."/>
            <person name="Okura M."/>
        </authorList>
    </citation>
    <scope>NUCLEOTIDE SEQUENCE [LARGE SCALE GENOMIC DNA]</scope>
    <source>
        <strain evidence="10 11">DAT561</strain>
    </source>
</reference>
<dbReference type="PROSITE" id="PS51202">
    <property type="entry name" value="RCK_C"/>
    <property type="match status" value="1"/>
</dbReference>
<dbReference type="Pfam" id="PF00654">
    <property type="entry name" value="Voltage_CLC"/>
    <property type="match status" value="1"/>
</dbReference>
<dbReference type="Gene3D" id="1.10.3080.10">
    <property type="entry name" value="Clc chloride channel"/>
    <property type="match status" value="1"/>
</dbReference>
<dbReference type="InterPro" id="IPR001807">
    <property type="entry name" value="ClC"/>
</dbReference>
<feature type="domain" description="RCK C-terminal" evidence="9">
    <location>
        <begin position="427"/>
        <end position="508"/>
    </location>
</feature>
<evidence type="ECO:0000259" key="9">
    <source>
        <dbReference type="PROSITE" id="PS51202"/>
    </source>
</evidence>
<feature type="transmembrane region" description="Helical" evidence="8">
    <location>
        <begin position="15"/>
        <end position="35"/>
    </location>
</feature>
<proteinExistence type="predicted"/>
<evidence type="ECO:0000256" key="1">
    <source>
        <dbReference type="ARBA" id="ARBA00004141"/>
    </source>
</evidence>
<dbReference type="EMBL" id="AP018492">
    <property type="protein sequence ID" value="BBC61549.1"/>
    <property type="molecule type" value="Genomic_DNA"/>
</dbReference>
<feature type="transmembrane region" description="Helical" evidence="8">
    <location>
        <begin position="226"/>
        <end position="244"/>
    </location>
</feature>
<evidence type="ECO:0000313" key="10">
    <source>
        <dbReference type="EMBL" id="BBC61549.1"/>
    </source>
</evidence>
<evidence type="ECO:0000313" key="11">
    <source>
        <dbReference type="Proteomes" id="UP000269226"/>
    </source>
</evidence>
<dbReference type="SUPFAM" id="SSF116726">
    <property type="entry name" value="TrkA C-terminal domain-like"/>
    <property type="match status" value="1"/>
</dbReference>
<evidence type="ECO:0000256" key="3">
    <source>
        <dbReference type="ARBA" id="ARBA00022692"/>
    </source>
</evidence>
<dbReference type="SUPFAM" id="SSF81340">
    <property type="entry name" value="Clc chloride channel"/>
    <property type="match status" value="1"/>
</dbReference>
<dbReference type="Pfam" id="PF02080">
    <property type="entry name" value="TrkA_C"/>
    <property type="match status" value="1"/>
</dbReference>
<feature type="transmembrane region" description="Helical" evidence="8">
    <location>
        <begin position="396"/>
        <end position="417"/>
    </location>
</feature>
<dbReference type="InterPro" id="IPR036721">
    <property type="entry name" value="RCK_C_sf"/>
</dbReference>
<feature type="transmembrane region" description="Helical" evidence="8">
    <location>
        <begin position="153"/>
        <end position="176"/>
    </location>
</feature>
<dbReference type="PANTHER" id="PTHR45711:SF6">
    <property type="entry name" value="CHLORIDE CHANNEL PROTEIN"/>
    <property type="match status" value="1"/>
</dbReference>
<gene>
    <name evidence="10" type="ORF">DAT561_1451</name>
</gene>
<feature type="transmembrane region" description="Helical" evidence="8">
    <location>
        <begin position="259"/>
        <end position="280"/>
    </location>
</feature>
<dbReference type="RefSeq" id="WP_015695355.1">
    <property type="nucleotide sequence ID" value="NZ_AP018492.1"/>
</dbReference>
<keyword evidence="5" id="KW-0406">Ion transport</keyword>
<keyword evidence="7" id="KW-0868">Chloride</keyword>
<evidence type="ECO:0000256" key="2">
    <source>
        <dbReference type="ARBA" id="ARBA00022448"/>
    </source>
</evidence>
<dbReference type="GO" id="GO:0006813">
    <property type="term" value="P:potassium ion transport"/>
    <property type="evidence" value="ECO:0007669"/>
    <property type="project" value="InterPro"/>
</dbReference>
<dbReference type="CDD" id="cd01031">
    <property type="entry name" value="EriC"/>
    <property type="match status" value="1"/>
</dbReference>
<evidence type="ECO:0000256" key="8">
    <source>
        <dbReference type="SAM" id="Phobius"/>
    </source>
</evidence>
<keyword evidence="3 8" id="KW-0812">Transmembrane</keyword>
<accession>A0A2Z5Y441</accession>
<dbReference type="InterPro" id="IPR006037">
    <property type="entry name" value="RCK_C"/>
</dbReference>